<evidence type="ECO:0000256" key="1">
    <source>
        <dbReference type="SAM" id="MobiDB-lite"/>
    </source>
</evidence>
<name>T1B854_9ZZZZ</name>
<dbReference type="EMBL" id="AUZZ01000967">
    <property type="protein sequence ID" value="EQD66072.1"/>
    <property type="molecule type" value="Genomic_DNA"/>
</dbReference>
<feature type="compositionally biased region" description="Polar residues" evidence="1">
    <location>
        <begin position="36"/>
        <end position="45"/>
    </location>
</feature>
<comment type="caution">
    <text evidence="2">The sequence shown here is derived from an EMBL/GenBank/DDBJ whole genome shotgun (WGS) entry which is preliminary data.</text>
</comment>
<feature type="non-terminal residue" evidence="2">
    <location>
        <position position="261"/>
    </location>
</feature>
<proteinExistence type="predicted"/>
<accession>T1B854</accession>
<dbReference type="AlphaFoldDB" id="T1B854"/>
<evidence type="ECO:0000313" key="2">
    <source>
        <dbReference type="EMBL" id="EQD66072.1"/>
    </source>
</evidence>
<sequence length="261" mass="27407">GGIHTPALANTPAPFQHQPHLEHRQDARSAALQPCTRGSSASTCAPLTAGAPSHPPARILWVAAGHDLYQLLPPATGAQALDRLPRPQTVAVDPTDGALWAYRHGQLWSVSPAGVVTVDMKIAQRHDGDRRAYVAIDGTHAIVWLAAGRTLTRLDASGKILGTTPLKHGASGISLDTATGQLWVAEHHELEAFNPSGALLFTTSVHGAVRALDADADLGAVWVATQRDLLRLSATGQVQLTVKMHGKCGSAHGRRVAEGGL</sequence>
<dbReference type="InterPro" id="IPR015943">
    <property type="entry name" value="WD40/YVTN_repeat-like_dom_sf"/>
</dbReference>
<evidence type="ECO:0008006" key="3">
    <source>
        <dbReference type="Google" id="ProtNLM"/>
    </source>
</evidence>
<reference evidence="2" key="1">
    <citation type="submission" date="2013-08" db="EMBL/GenBank/DDBJ databases">
        <authorList>
            <person name="Mendez C."/>
            <person name="Richter M."/>
            <person name="Ferrer M."/>
            <person name="Sanchez J."/>
        </authorList>
    </citation>
    <scope>NUCLEOTIDE SEQUENCE</scope>
</reference>
<dbReference type="Gene3D" id="2.130.10.10">
    <property type="entry name" value="YVTN repeat-like/Quinoprotein amine dehydrogenase"/>
    <property type="match status" value="1"/>
</dbReference>
<dbReference type="SUPFAM" id="SSF63829">
    <property type="entry name" value="Calcium-dependent phosphotriesterase"/>
    <property type="match status" value="1"/>
</dbReference>
<gene>
    <name evidence="2" type="ORF">B2A_01303</name>
</gene>
<protein>
    <recommendedName>
        <fullName evidence="3">SMP-30/Gluconolactonase/LRE-like region domain-containing protein</fullName>
    </recommendedName>
</protein>
<organism evidence="2">
    <name type="scientific">mine drainage metagenome</name>
    <dbReference type="NCBI Taxonomy" id="410659"/>
    <lineage>
        <taxon>unclassified sequences</taxon>
        <taxon>metagenomes</taxon>
        <taxon>ecological metagenomes</taxon>
    </lineage>
</organism>
<feature type="region of interest" description="Disordered" evidence="1">
    <location>
        <begin position="1"/>
        <end position="49"/>
    </location>
</feature>
<feature type="non-terminal residue" evidence="2">
    <location>
        <position position="1"/>
    </location>
</feature>
<reference evidence="2" key="2">
    <citation type="journal article" date="2014" name="ISME J.">
        <title>Microbial stratification in low pH oxic and suboxic macroscopic growths along an acid mine drainage.</title>
        <authorList>
            <person name="Mendez-Garcia C."/>
            <person name="Mesa V."/>
            <person name="Sprenger R.R."/>
            <person name="Richter M."/>
            <person name="Diez M.S."/>
            <person name="Solano J."/>
            <person name="Bargiela R."/>
            <person name="Golyshina O.V."/>
            <person name="Manteca A."/>
            <person name="Ramos J.L."/>
            <person name="Gallego J.R."/>
            <person name="Llorente I."/>
            <person name="Martins Dos Santos V.A."/>
            <person name="Jensen O.N."/>
            <person name="Pelaez A.I."/>
            <person name="Sanchez J."/>
            <person name="Ferrer M."/>
        </authorList>
    </citation>
    <scope>NUCLEOTIDE SEQUENCE</scope>
</reference>